<evidence type="ECO:0000256" key="1">
    <source>
        <dbReference type="SAM" id="MobiDB-lite"/>
    </source>
</evidence>
<dbReference type="SMART" id="SM00858">
    <property type="entry name" value="SAF"/>
    <property type="match status" value="1"/>
</dbReference>
<evidence type="ECO:0000259" key="3">
    <source>
        <dbReference type="SMART" id="SM00858"/>
    </source>
</evidence>
<feature type="region of interest" description="Disordered" evidence="1">
    <location>
        <begin position="210"/>
        <end position="335"/>
    </location>
</feature>
<accession>A0ABP2IY43</accession>
<dbReference type="Pfam" id="PF08666">
    <property type="entry name" value="SAF"/>
    <property type="match status" value="1"/>
</dbReference>
<name>A0ABP2IY43_9ACTN</name>
<evidence type="ECO:0000313" key="4">
    <source>
        <dbReference type="EMBL" id="EFL43602.1"/>
    </source>
</evidence>
<dbReference type="EMBL" id="AEDQ01000033">
    <property type="protein sequence ID" value="EFL43602.1"/>
    <property type="molecule type" value="Genomic_DNA"/>
</dbReference>
<sequence>MSFKFRVLCALLCAVAAAMISLQYSQSIRADAQKMREDLQARYGGETVELVVSTKALRVGDVIEPSDVVKRDWVSMLAPADAYTRMEDVVGKTVKVPLSENAPITQTTFAAMDEQYSIPEGYVALSIPLTEKLGLGQHIAPHTAVVAYEATQKASDLITSDMRVLYVQDEARGQFSSPSCVVAVKPQDVGRILTAQAKNSLKFVVPAQDTTSDNADASNAATGTQENGGENGGPEAAAGAGAAAAGEPGAESGISTEGDSAAQDPAGEDVSSDVSAQAMDEAVRDDSPAAAADATHARKAPSHKQSKPKRSRAHADSTSKQRSVASATPSQKKSR</sequence>
<protein>
    <submittedName>
        <fullName evidence="4">Flp pilus assembly protein CpaB</fullName>
    </submittedName>
</protein>
<feature type="compositionally biased region" description="Polar residues" evidence="1">
    <location>
        <begin position="210"/>
        <end position="225"/>
    </location>
</feature>
<feature type="domain" description="SAF" evidence="3">
    <location>
        <begin position="48"/>
        <end position="110"/>
    </location>
</feature>
<dbReference type="NCBIfam" id="TIGR03177">
    <property type="entry name" value="pilus_cpaB"/>
    <property type="match status" value="1"/>
</dbReference>
<dbReference type="InterPro" id="IPR017592">
    <property type="entry name" value="Pilus_assmbl_Flp-typ_CpaB"/>
</dbReference>
<feature type="compositionally biased region" description="Polar residues" evidence="1">
    <location>
        <begin position="320"/>
        <end position="335"/>
    </location>
</feature>
<feature type="compositionally biased region" description="Basic residues" evidence="1">
    <location>
        <begin position="297"/>
        <end position="312"/>
    </location>
</feature>
<evidence type="ECO:0000313" key="5">
    <source>
        <dbReference type="Proteomes" id="UP000004431"/>
    </source>
</evidence>
<keyword evidence="2" id="KW-0732">Signal</keyword>
<organism evidence="4 5">
    <name type="scientific">Fannyhessea vaginae PB189-T1-4</name>
    <dbReference type="NCBI Taxonomy" id="866774"/>
    <lineage>
        <taxon>Bacteria</taxon>
        <taxon>Bacillati</taxon>
        <taxon>Actinomycetota</taxon>
        <taxon>Coriobacteriia</taxon>
        <taxon>Coriobacteriales</taxon>
        <taxon>Atopobiaceae</taxon>
        <taxon>Fannyhessea</taxon>
    </lineage>
</organism>
<feature type="chain" id="PRO_5047318475" evidence="2">
    <location>
        <begin position="26"/>
        <end position="335"/>
    </location>
</feature>
<dbReference type="RefSeq" id="WP_006304734.1">
    <property type="nucleotide sequence ID" value="NZ_AEDQ01000033.1"/>
</dbReference>
<proteinExistence type="predicted"/>
<feature type="signal peptide" evidence="2">
    <location>
        <begin position="1"/>
        <end position="25"/>
    </location>
</feature>
<dbReference type="InterPro" id="IPR013974">
    <property type="entry name" value="SAF"/>
</dbReference>
<feature type="compositionally biased region" description="Low complexity" evidence="1">
    <location>
        <begin position="233"/>
        <end position="251"/>
    </location>
</feature>
<comment type="caution">
    <text evidence="4">The sequence shown here is derived from an EMBL/GenBank/DDBJ whole genome shotgun (WGS) entry which is preliminary data.</text>
</comment>
<dbReference type="CDD" id="cd11614">
    <property type="entry name" value="SAF_CpaB_FlgA_like"/>
    <property type="match status" value="1"/>
</dbReference>
<gene>
    <name evidence="4" type="primary">cpaB</name>
    <name evidence="4" type="ORF">HMPREF9248_0641</name>
</gene>
<dbReference type="Proteomes" id="UP000004431">
    <property type="component" value="Unassembled WGS sequence"/>
</dbReference>
<evidence type="ECO:0000256" key="2">
    <source>
        <dbReference type="SAM" id="SignalP"/>
    </source>
</evidence>
<dbReference type="Gene3D" id="3.90.1210.10">
    <property type="entry name" value="Antifreeze-like/N-acetylneuraminic acid synthase C-terminal domain"/>
    <property type="match status" value="1"/>
</dbReference>
<keyword evidence="5" id="KW-1185">Reference proteome</keyword>
<reference evidence="4 5" key="1">
    <citation type="submission" date="2010-08" db="EMBL/GenBank/DDBJ databases">
        <authorList>
            <person name="Durkin A.S."/>
            <person name="Madupu R."/>
            <person name="Torralba M."/>
            <person name="Gillis M."/>
            <person name="Methe B."/>
            <person name="Sutton G."/>
            <person name="Nelson K.E."/>
        </authorList>
    </citation>
    <scope>NUCLEOTIDE SEQUENCE [LARGE SCALE GENOMIC DNA]</scope>
    <source>
        <strain evidence="4 5">PB189-T1-4</strain>
    </source>
</reference>